<reference evidence="3 4" key="1">
    <citation type="submission" date="2018-05" db="EMBL/GenBank/DDBJ databases">
        <title>Acuticoccus sediminis sp. nov., isolated from deep-sea sediment of Indian Ocean.</title>
        <authorList>
            <person name="Liu X."/>
            <person name="Lai Q."/>
            <person name="Du Y."/>
            <person name="Sun F."/>
            <person name="Zhang X."/>
            <person name="Wang S."/>
            <person name="Shao Z."/>
        </authorList>
    </citation>
    <scope>NUCLEOTIDE SEQUENCE [LARGE SCALE GENOMIC DNA]</scope>
    <source>
        <strain evidence="3 4">PTG4-2</strain>
    </source>
</reference>
<dbReference type="Proteomes" id="UP000249590">
    <property type="component" value="Unassembled WGS sequence"/>
</dbReference>
<protein>
    <submittedName>
        <fullName evidence="3">Uncharacterized protein</fullName>
    </submittedName>
</protein>
<dbReference type="RefSeq" id="WP_111342774.1">
    <property type="nucleotide sequence ID" value="NZ_QHHQ01000001.1"/>
</dbReference>
<keyword evidence="2" id="KW-1133">Transmembrane helix</keyword>
<name>A0A8B2P0V8_9HYPH</name>
<proteinExistence type="predicted"/>
<evidence type="ECO:0000256" key="2">
    <source>
        <dbReference type="SAM" id="Phobius"/>
    </source>
</evidence>
<keyword evidence="4" id="KW-1185">Reference proteome</keyword>
<accession>A0A8B2P0V8</accession>
<evidence type="ECO:0000313" key="3">
    <source>
        <dbReference type="EMBL" id="RAI03786.1"/>
    </source>
</evidence>
<feature type="transmembrane region" description="Helical" evidence="2">
    <location>
        <begin position="24"/>
        <end position="45"/>
    </location>
</feature>
<feature type="region of interest" description="Disordered" evidence="1">
    <location>
        <begin position="125"/>
        <end position="148"/>
    </location>
</feature>
<sequence>MASLHPTAPHDLPPFITPPGETDMMFVAVSVFFVVMVLVVGNLYLRLHALPERMAHRSNRAQFHVVAVLALIALLTHQTGFWIAALLLALVPIPDISTPVARIADALERLVRIAGAKEGALAAAARSPETPPPAIAMGDGTGARATAG</sequence>
<dbReference type="AlphaFoldDB" id="A0A8B2P0V8"/>
<gene>
    <name evidence="3" type="ORF">DLJ53_04740</name>
</gene>
<keyword evidence="2" id="KW-0812">Transmembrane</keyword>
<feature type="transmembrane region" description="Helical" evidence="2">
    <location>
        <begin position="66"/>
        <end position="91"/>
    </location>
</feature>
<keyword evidence="2" id="KW-0472">Membrane</keyword>
<comment type="caution">
    <text evidence="3">The sequence shown here is derived from an EMBL/GenBank/DDBJ whole genome shotgun (WGS) entry which is preliminary data.</text>
</comment>
<evidence type="ECO:0000256" key="1">
    <source>
        <dbReference type="SAM" id="MobiDB-lite"/>
    </source>
</evidence>
<evidence type="ECO:0000313" key="4">
    <source>
        <dbReference type="Proteomes" id="UP000249590"/>
    </source>
</evidence>
<organism evidence="3 4">
    <name type="scientific">Acuticoccus sediminis</name>
    <dbReference type="NCBI Taxonomy" id="2184697"/>
    <lineage>
        <taxon>Bacteria</taxon>
        <taxon>Pseudomonadati</taxon>
        <taxon>Pseudomonadota</taxon>
        <taxon>Alphaproteobacteria</taxon>
        <taxon>Hyphomicrobiales</taxon>
        <taxon>Amorphaceae</taxon>
        <taxon>Acuticoccus</taxon>
    </lineage>
</organism>
<dbReference type="EMBL" id="QHHQ01000001">
    <property type="protein sequence ID" value="RAI03786.1"/>
    <property type="molecule type" value="Genomic_DNA"/>
</dbReference>